<keyword evidence="2" id="KW-0732">Signal</keyword>
<name>A0A8T0H9E1_CERPU</name>
<sequence>MARGLALLLALCLFTLVLAFHVEARVVPDMFDCGPLDKHRFRCDPPLTRNIQADPGQIPHDLHDTSGIEDGDELHVSPTRIGSPSDDGRKEEITNSGTSGDGVEVVAALPSAETPTSGGLDCGPLGKHRFRCDPPLTGLKDINALG</sequence>
<proteinExistence type="predicted"/>
<dbReference type="Proteomes" id="UP000822688">
    <property type="component" value="Chromosome 7"/>
</dbReference>
<feature type="chain" id="PRO_5035742056" evidence="2">
    <location>
        <begin position="20"/>
        <end position="146"/>
    </location>
</feature>
<organism evidence="3 4">
    <name type="scientific">Ceratodon purpureus</name>
    <name type="common">Fire moss</name>
    <name type="synonym">Dicranum purpureum</name>
    <dbReference type="NCBI Taxonomy" id="3225"/>
    <lineage>
        <taxon>Eukaryota</taxon>
        <taxon>Viridiplantae</taxon>
        <taxon>Streptophyta</taxon>
        <taxon>Embryophyta</taxon>
        <taxon>Bryophyta</taxon>
        <taxon>Bryophytina</taxon>
        <taxon>Bryopsida</taxon>
        <taxon>Dicranidae</taxon>
        <taxon>Pseudoditrichales</taxon>
        <taxon>Ditrichaceae</taxon>
        <taxon>Ceratodon</taxon>
    </lineage>
</organism>
<dbReference type="EMBL" id="CM026428">
    <property type="protein sequence ID" value="KAG0566964.1"/>
    <property type="molecule type" value="Genomic_DNA"/>
</dbReference>
<dbReference type="AlphaFoldDB" id="A0A8T0H9E1"/>
<comment type="caution">
    <text evidence="3">The sequence shown here is derived from an EMBL/GenBank/DDBJ whole genome shotgun (WGS) entry which is preliminary data.</text>
</comment>
<accession>A0A8T0H9E1</accession>
<feature type="region of interest" description="Disordered" evidence="1">
    <location>
        <begin position="48"/>
        <end position="103"/>
    </location>
</feature>
<evidence type="ECO:0000313" key="3">
    <source>
        <dbReference type="EMBL" id="KAG0566964.1"/>
    </source>
</evidence>
<evidence type="ECO:0000256" key="1">
    <source>
        <dbReference type="SAM" id="MobiDB-lite"/>
    </source>
</evidence>
<protein>
    <submittedName>
        <fullName evidence="3">Uncharacterized protein</fullName>
    </submittedName>
</protein>
<evidence type="ECO:0000256" key="2">
    <source>
        <dbReference type="SAM" id="SignalP"/>
    </source>
</evidence>
<feature type="signal peptide" evidence="2">
    <location>
        <begin position="1"/>
        <end position="19"/>
    </location>
</feature>
<reference evidence="3" key="1">
    <citation type="submission" date="2020-06" db="EMBL/GenBank/DDBJ databases">
        <title>WGS assembly of Ceratodon purpureus strain R40.</title>
        <authorList>
            <person name="Carey S.B."/>
            <person name="Jenkins J."/>
            <person name="Shu S."/>
            <person name="Lovell J.T."/>
            <person name="Sreedasyam A."/>
            <person name="Maumus F."/>
            <person name="Tiley G.P."/>
            <person name="Fernandez-Pozo N."/>
            <person name="Barry K."/>
            <person name="Chen C."/>
            <person name="Wang M."/>
            <person name="Lipzen A."/>
            <person name="Daum C."/>
            <person name="Saski C.A."/>
            <person name="Payton A.C."/>
            <person name="Mcbreen J.C."/>
            <person name="Conrad R.E."/>
            <person name="Kollar L.M."/>
            <person name="Olsson S."/>
            <person name="Huttunen S."/>
            <person name="Landis J.B."/>
            <person name="Wickett N.J."/>
            <person name="Johnson M.G."/>
            <person name="Rensing S.A."/>
            <person name="Grimwood J."/>
            <person name="Schmutz J."/>
            <person name="Mcdaniel S.F."/>
        </authorList>
    </citation>
    <scope>NUCLEOTIDE SEQUENCE</scope>
    <source>
        <strain evidence="3">R40</strain>
    </source>
</reference>
<evidence type="ECO:0000313" key="4">
    <source>
        <dbReference type="Proteomes" id="UP000822688"/>
    </source>
</evidence>
<keyword evidence="4" id="KW-1185">Reference proteome</keyword>
<gene>
    <name evidence="3" type="ORF">KC19_7G100200</name>
</gene>